<evidence type="ECO:0000313" key="1">
    <source>
        <dbReference type="EnsemblPlants" id="ONIVA05G06710.1"/>
    </source>
</evidence>
<evidence type="ECO:0000313" key="2">
    <source>
        <dbReference type="Proteomes" id="UP000006591"/>
    </source>
</evidence>
<keyword evidence="2" id="KW-1185">Reference proteome</keyword>
<dbReference type="OMA" id="MWSLSVM"/>
<dbReference type="EnsemblPlants" id="ONIVA05G06710.1">
    <property type="protein sequence ID" value="ONIVA05G06710.1"/>
    <property type="gene ID" value="ONIVA05G06710"/>
</dbReference>
<dbReference type="Gramene" id="ONIVA05G06710.1">
    <property type="protein sequence ID" value="ONIVA05G06710.1"/>
    <property type="gene ID" value="ONIVA05G06710"/>
</dbReference>
<protein>
    <submittedName>
        <fullName evidence="1">Uncharacterized protein</fullName>
    </submittedName>
</protein>
<organism evidence="1">
    <name type="scientific">Oryza nivara</name>
    <name type="common">Indian wild rice</name>
    <name type="synonym">Oryza sativa f. spontanea</name>
    <dbReference type="NCBI Taxonomy" id="4536"/>
    <lineage>
        <taxon>Eukaryota</taxon>
        <taxon>Viridiplantae</taxon>
        <taxon>Streptophyta</taxon>
        <taxon>Embryophyta</taxon>
        <taxon>Tracheophyta</taxon>
        <taxon>Spermatophyta</taxon>
        <taxon>Magnoliopsida</taxon>
        <taxon>Liliopsida</taxon>
        <taxon>Poales</taxon>
        <taxon>Poaceae</taxon>
        <taxon>BOP clade</taxon>
        <taxon>Oryzoideae</taxon>
        <taxon>Oryzeae</taxon>
        <taxon>Oryzinae</taxon>
        <taxon>Oryza</taxon>
    </lineage>
</organism>
<dbReference type="AlphaFoldDB" id="A0A0E0HAP6"/>
<accession>A0A0E0HAP6</accession>
<dbReference type="HOGENOM" id="CLU_2458698_0_0_1"/>
<reference evidence="1" key="2">
    <citation type="submission" date="2018-04" db="EMBL/GenBank/DDBJ databases">
        <title>OnivRS2 (Oryza nivara Reference Sequence Version 2).</title>
        <authorList>
            <person name="Zhang J."/>
            <person name="Kudrna D."/>
            <person name="Lee S."/>
            <person name="Talag J."/>
            <person name="Rajasekar S."/>
            <person name="Welchert J."/>
            <person name="Hsing Y.-I."/>
            <person name="Wing R.A."/>
        </authorList>
    </citation>
    <scope>NUCLEOTIDE SEQUENCE [LARGE SCALE GENOMIC DNA]</scope>
    <source>
        <strain evidence="1">SL10</strain>
    </source>
</reference>
<name>A0A0E0HAP6_ORYNI</name>
<proteinExistence type="predicted"/>
<dbReference type="Proteomes" id="UP000006591">
    <property type="component" value="Chromosome 5"/>
</dbReference>
<sequence>MGTVWSLSVMTSKAIGGEQEQWMHHAWALAPPLVLPPAPSSPLLLFHFLAEATALDGVARDDNNTSDLNGAAHKDELEGSILFSTAILL</sequence>
<reference evidence="1" key="1">
    <citation type="submission" date="2015-04" db="UniProtKB">
        <authorList>
            <consortium name="EnsemblPlants"/>
        </authorList>
    </citation>
    <scope>IDENTIFICATION</scope>
    <source>
        <strain evidence="1">SL10</strain>
    </source>
</reference>